<name>A0ABP7T1W1_9BACT</name>
<evidence type="ECO:0000313" key="4">
    <source>
        <dbReference type="Proteomes" id="UP001500567"/>
    </source>
</evidence>
<gene>
    <name evidence="3" type="ORF">GCM10022408_37500</name>
</gene>
<feature type="domain" description="DUF6371" evidence="1">
    <location>
        <begin position="119"/>
        <end position="285"/>
    </location>
</feature>
<sequence>MHRTDYRFILAPKKETCPACEQPRQYRRYLDSRTGQILPLEYGRCNREIKCAYSLHPYNRPAGGGDSYAWQVEQAERNGHCLTPTIRPYQPRPTPVPPPPVISPPEEVFRATLGQYERNTFARLLGRHFGLGVADGLLTRFHVGTSAHRPGACVYWYIDEQDRVRGGKIMLYDETFHRVKETGDKITWAHTALKESFRRRGQPFPDWLPAYSDTSNLKSPCLFGLPQLRTAAADQPVAIVESEKTAIICTPYMPQFIWLATGSKSSLTTERLQPVKNRRIVLYPDTSAYGKEYQEWTNKAAKLRGQGFNIQVSDFLEKNAPGEQKNKGADIADLILEQWLGYPPSWAATT</sequence>
<comment type="caution">
    <text evidence="3">The sequence shown here is derived from an EMBL/GenBank/DDBJ whole genome shotgun (WGS) entry which is preliminary data.</text>
</comment>
<dbReference type="Pfam" id="PF19898">
    <property type="entry name" value="DUF6371"/>
    <property type="match status" value="1"/>
</dbReference>
<organism evidence="3 4">
    <name type="scientific">Hymenobacter fastidiosus</name>
    <dbReference type="NCBI Taxonomy" id="486264"/>
    <lineage>
        <taxon>Bacteria</taxon>
        <taxon>Pseudomonadati</taxon>
        <taxon>Bacteroidota</taxon>
        <taxon>Cytophagia</taxon>
        <taxon>Cytophagales</taxon>
        <taxon>Hymenobacteraceae</taxon>
        <taxon>Hymenobacter</taxon>
    </lineage>
</organism>
<dbReference type="EMBL" id="BAABDJ010000040">
    <property type="protein sequence ID" value="GAA4019838.1"/>
    <property type="molecule type" value="Genomic_DNA"/>
</dbReference>
<dbReference type="InterPro" id="IPR045951">
    <property type="entry name" value="DUF6371"/>
</dbReference>
<dbReference type="RefSeq" id="WP_345075146.1">
    <property type="nucleotide sequence ID" value="NZ_BAABDJ010000040.1"/>
</dbReference>
<dbReference type="InterPro" id="IPR047731">
    <property type="entry name" value="Zinc_ribbon_put"/>
</dbReference>
<keyword evidence="4" id="KW-1185">Reference proteome</keyword>
<dbReference type="Pfam" id="PF21957">
    <property type="entry name" value="Zn_ribbon_16"/>
    <property type="match status" value="1"/>
</dbReference>
<feature type="domain" description="Zinc beta-ribbon finger putative" evidence="2">
    <location>
        <begin position="6"/>
        <end position="59"/>
    </location>
</feature>
<dbReference type="NCBIfam" id="NF040506">
    <property type="entry name" value="PG0870_Nterm"/>
    <property type="match status" value="1"/>
</dbReference>
<accession>A0ABP7T1W1</accession>
<reference evidence="4" key="1">
    <citation type="journal article" date="2019" name="Int. J. Syst. Evol. Microbiol.">
        <title>The Global Catalogue of Microorganisms (GCM) 10K type strain sequencing project: providing services to taxonomists for standard genome sequencing and annotation.</title>
        <authorList>
            <consortium name="The Broad Institute Genomics Platform"/>
            <consortium name="The Broad Institute Genome Sequencing Center for Infectious Disease"/>
            <person name="Wu L."/>
            <person name="Ma J."/>
        </authorList>
    </citation>
    <scope>NUCLEOTIDE SEQUENCE [LARGE SCALE GENOMIC DNA]</scope>
    <source>
        <strain evidence="4">JCM 17224</strain>
    </source>
</reference>
<protein>
    <submittedName>
        <fullName evidence="3">DUF6371 domain-containing protein</fullName>
    </submittedName>
</protein>
<evidence type="ECO:0000259" key="1">
    <source>
        <dbReference type="Pfam" id="PF19898"/>
    </source>
</evidence>
<evidence type="ECO:0000313" key="3">
    <source>
        <dbReference type="EMBL" id="GAA4019838.1"/>
    </source>
</evidence>
<dbReference type="Proteomes" id="UP001500567">
    <property type="component" value="Unassembled WGS sequence"/>
</dbReference>
<evidence type="ECO:0000259" key="2">
    <source>
        <dbReference type="Pfam" id="PF21957"/>
    </source>
</evidence>
<proteinExistence type="predicted"/>